<keyword evidence="2" id="KW-1185">Reference proteome</keyword>
<sequence length="214" mass="24833">MWLIEDDIGNEIIDKQGILNRWTKYVEELYETRNRPDDLAIEDEEAVSKYEKGFSILSEEVELHPFHEELQALGFSKENTEKFNYLLEDVYEKDEFTPGRIYNVDENCITVVQSKVAKIIGLKDAEYIEEANKKRDFSFYESVLKKQTTGNQSFPENREECDVDEPQVIAEFDSNQPSTSSAAQFVEAKITKEAKKVEQQARKRAQGRNSNRGQ</sequence>
<proteinExistence type="predicted"/>
<name>A0ABQ8TZA7_PERAM</name>
<organism evidence="1 2">
    <name type="scientific">Periplaneta americana</name>
    <name type="common">American cockroach</name>
    <name type="synonym">Blatta americana</name>
    <dbReference type="NCBI Taxonomy" id="6978"/>
    <lineage>
        <taxon>Eukaryota</taxon>
        <taxon>Metazoa</taxon>
        <taxon>Ecdysozoa</taxon>
        <taxon>Arthropoda</taxon>
        <taxon>Hexapoda</taxon>
        <taxon>Insecta</taxon>
        <taxon>Pterygota</taxon>
        <taxon>Neoptera</taxon>
        <taxon>Polyneoptera</taxon>
        <taxon>Dictyoptera</taxon>
        <taxon>Blattodea</taxon>
        <taxon>Blattoidea</taxon>
        <taxon>Blattidae</taxon>
        <taxon>Blattinae</taxon>
        <taxon>Periplaneta</taxon>
    </lineage>
</organism>
<comment type="caution">
    <text evidence="1">The sequence shown here is derived from an EMBL/GenBank/DDBJ whole genome shotgun (WGS) entry which is preliminary data.</text>
</comment>
<accession>A0ABQ8TZA7</accession>
<evidence type="ECO:0000313" key="2">
    <source>
        <dbReference type="Proteomes" id="UP001148838"/>
    </source>
</evidence>
<reference evidence="1 2" key="1">
    <citation type="journal article" date="2022" name="Allergy">
        <title>Genome assembly and annotation of Periplaneta americana reveal a comprehensive cockroach allergen profile.</title>
        <authorList>
            <person name="Wang L."/>
            <person name="Xiong Q."/>
            <person name="Saelim N."/>
            <person name="Wang L."/>
            <person name="Nong W."/>
            <person name="Wan A.T."/>
            <person name="Shi M."/>
            <person name="Liu X."/>
            <person name="Cao Q."/>
            <person name="Hui J.H.L."/>
            <person name="Sookrung N."/>
            <person name="Leung T.F."/>
            <person name="Tungtrongchitr A."/>
            <person name="Tsui S.K.W."/>
        </authorList>
    </citation>
    <scope>NUCLEOTIDE SEQUENCE [LARGE SCALE GENOMIC DNA]</scope>
    <source>
        <strain evidence="1">PWHHKU_190912</strain>
    </source>
</reference>
<gene>
    <name evidence="1" type="ORF">ANN_03597</name>
</gene>
<dbReference type="Proteomes" id="UP001148838">
    <property type="component" value="Unassembled WGS sequence"/>
</dbReference>
<protein>
    <submittedName>
        <fullName evidence="1">Uncharacterized protein</fullName>
    </submittedName>
</protein>
<evidence type="ECO:0000313" key="1">
    <source>
        <dbReference type="EMBL" id="KAJ4452081.1"/>
    </source>
</evidence>
<dbReference type="EMBL" id="JAJSOF020000001">
    <property type="protein sequence ID" value="KAJ4452081.1"/>
    <property type="molecule type" value="Genomic_DNA"/>
</dbReference>